<sequence>MDSDSDDDFVVYGTRRELDEDDIVARKRPKSIADQTVKDKQGRQRFHGAFTGGFSAGFFNTVGSVEGWTPQTFKSSRSKRADNHGQKPEDFMDEEDTGEFGFAPKTVQVKNDYDSIEENPKKRKFAVRDRSALGHHALNSILKPARSSVGIRILKRMGWRVGQGVGPRLTKKEKKHQRQEISQTKKIYGCSLPESEKAPEPTRSHSGSETTDSDEGDDTDITFAPDDYDPFLINPKSDSFGIGYKGLDRRPVLSNHFSLFEPPVTVKEKSKQLTIQGKGFGVGAMEDEDEDIYAVDDISNYDFSLESRPSTSKAKANSLKALPSPNEPITGFVASTITLKKNYFPPPRLPPNFQPIHVVKKSRFEPSAVDQEDNSKKKILTATDRCAIIDGAPPSDAPPSKQCTEAMREDNVEKAVPKPVADGVFRPFVAYPDKQKRYEQYLVLAKNGKKDQLSKLQPLSMTDWERERERLEFEQASKLYQPLSAAFSDRFVVASQADDSTDPLVEVKRTADTQNDRRDAAKRKMFGPLTRVVRDWAPASLLCKRFNIPDPNVRDTSNEKKKRPKFSVFNFLDASTFNAPSVSSETAASDDTPTVIKQEVNDVEVEEQPNEQVIQPIDTTNDTAIADVDTRDQNSTISKILETGEEPSSKEDLYKAIFLSSSEDESNDEEPDPVTPAQSAVGSSAPAPIVNALRNTSPPRGIFANLDLDALNARKRDSDKEKESVPTEKSENNEQKNSVANARECSTNPTSSSELDTFAYGPALPTKPIAKEITKMTIVYKKPRDDDKWVEATSTKKNKKHKKDRKSKSHHKHKKSKKHKR</sequence>
<dbReference type="PANTHER" id="PTHR13384">
    <property type="entry name" value="G PATCH DOMAIN-CONTAINING PROTEIN 1"/>
    <property type="match status" value="1"/>
</dbReference>
<dbReference type="GO" id="GO:0003723">
    <property type="term" value="F:RNA binding"/>
    <property type="evidence" value="ECO:0007669"/>
    <property type="project" value="TreeGrafter"/>
</dbReference>
<feature type="region of interest" description="Disordered" evidence="2">
    <location>
        <begin position="73"/>
        <end position="96"/>
    </location>
</feature>
<comment type="similarity">
    <text evidence="1">Belongs to the GPATCH1 family.</text>
</comment>
<keyword evidence="5" id="KW-1185">Reference proteome</keyword>
<evidence type="ECO:0000313" key="5">
    <source>
        <dbReference type="Proteomes" id="UP000291343"/>
    </source>
</evidence>
<evidence type="ECO:0000313" key="4">
    <source>
        <dbReference type="EMBL" id="RZF48277.1"/>
    </source>
</evidence>
<evidence type="ECO:0000256" key="2">
    <source>
        <dbReference type="SAM" id="MobiDB-lite"/>
    </source>
</evidence>
<feature type="region of interest" description="Disordered" evidence="2">
    <location>
        <begin position="164"/>
        <end position="230"/>
    </location>
</feature>
<feature type="compositionally biased region" description="Acidic residues" evidence="2">
    <location>
        <begin position="662"/>
        <end position="672"/>
    </location>
</feature>
<feature type="compositionally biased region" description="Basic and acidic residues" evidence="2">
    <location>
        <begin position="712"/>
        <end position="734"/>
    </location>
</feature>
<dbReference type="InterPro" id="IPR011666">
    <property type="entry name" value="DUF1604"/>
</dbReference>
<dbReference type="STRING" id="195883.A0A482XRT9"/>
<feature type="compositionally biased region" description="Polar residues" evidence="2">
    <location>
        <begin position="735"/>
        <end position="755"/>
    </location>
</feature>
<dbReference type="PROSITE" id="PS50174">
    <property type="entry name" value="G_PATCH"/>
    <property type="match status" value="1"/>
</dbReference>
<dbReference type="Pfam" id="PF01585">
    <property type="entry name" value="G-patch"/>
    <property type="match status" value="1"/>
</dbReference>
<gene>
    <name evidence="4" type="ORF">LSTR_LSTR006244</name>
</gene>
<dbReference type="InParanoid" id="A0A482XRT9"/>
<protein>
    <recommendedName>
        <fullName evidence="3">G-patch domain-containing protein</fullName>
    </recommendedName>
</protein>
<dbReference type="PANTHER" id="PTHR13384:SF19">
    <property type="entry name" value="G PATCH DOMAIN-CONTAINING PROTEIN 1"/>
    <property type="match status" value="1"/>
</dbReference>
<dbReference type="FunCoup" id="A0A482XRT9">
    <property type="interactions" value="1956"/>
</dbReference>
<dbReference type="OrthoDB" id="20507at2759"/>
<dbReference type="EMBL" id="QKKF02002619">
    <property type="protein sequence ID" value="RZF48277.1"/>
    <property type="molecule type" value="Genomic_DNA"/>
</dbReference>
<accession>A0A482XRT9</accession>
<feature type="compositionally biased region" description="Basic and acidic residues" evidence="2">
    <location>
        <begin position="79"/>
        <end position="90"/>
    </location>
</feature>
<dbReference type="Pfam" id="PF26093">
    <property type="entry name" value="HTH_TGH"/>
    <property type="match status" value="1"/>
</dbReference>
<feature type="compositionally biased region" description="Acidic residues" evidence="2">
    <location>
        <begin position="211"/>
        <end position="220"/>
    </location>
</feature>
<evidence type="ECO:0000259" key="3">
    <source>
        <dbReference type="PROSITE" id="PS50174"/>
    </source>
</evidence>
<feature type="compositionally biased region" description="Basic residues" evidence="2">
    <location>
        <begin position="796"/>
        <end position="821"/>
    </location>
</feature>
<dbReference type="InterPro" id="IPR000467">
    <property type="entry name" value="G_patch_dom"/>
</dbReference>
<dbReference type="GO" id="GO:0005634">
    <property type="term" value="C:nucleus"/>
    <property type="evidence" value="ECO:0007669"/>
    <property type="project" value="TreeGrafter"/>
</dbReference>
<proteinExistence type="inferred from homology"/>
<organism evidence="4 5">
    <name type="scientific">Laodelphax striatellus</name>
    <name type="common">Small brown planthopper</name>
    <name type="synonym">Delphax striatella</name>
    <dbReference type="NCBI Taxonomy" id="195883"/>
    <lineage>
        <taxon>Eukaryota</taxon>
        <taxon>Metazoa</taxon>
        <taxon>Ecdysozoa</taxon>
        <taxon>Arthropoda</taxon>
        <taxon>Hexapoda</taxon>
        <taxon>Insecta</taxon>
        <taxon>Pterygota</taxon>
        <taxon>Neoptera</taxon>
        <taxon>Paraneoptera</taxon>
        <taxon>Hemiptera</taxon>
        <taxon>Auchenorrhyncha</taxon>
        <taxon>Fulgoroidea</taxon>
        <taxon>Delphacidae</taxon>
        <taxon>Criomorphinae</taxon>
        <taxon>Laodelphax</taxon>
    </lineage>
</organism>
<feature type="compositionally biased region" description="Basic and acidic residues" evidence="2">
    <location>
        <begin position="194"/>
        <end position="203"/>
    </location>
</feature>
<dbReference type="Proteomes" id="UP000291343">
    <property type="component" value="Unassembled WGS sequence"/>
</dbReference>
<dbReference type="AlphaFoldDB" id="A0A482XRT9"/>
<evidence type="ECO:0000256" key="1">
    <source>
        <dbReference type="ARBA" id="ARBA00008600"/>
    </source>
</evidence>
<feature type="region of interest" description="Disordered" evidence="2">
    <location>
        <begin position="661"/>
        <end position="821"/>
    </location>
</feature>
<feature type="domain" description="G-patch" evidence="3">
    <location>
        <begin position="146"/>
        <end position="166"/>
    </location>
</feature>
<dbReference type="GO" id="GO:0006397">
    <property type="term" value="P:mRNA processing"/>
    <property type="evidence" value="ECO:0007669"/>
    <property type="project" value="InterPro"/>
</dbReference>
<name>A0A482XRT9_LAOST</name>
<dbReference type="Pfam" id="PF07713">
    <property type="entry name" value="DUF1604"/>
    <property type="match status" value="1"/>
</dbReference>
<comment type="caution">
    <text evidence="4">The sequence shown here is derived from an EMBL/GenBank/DDBJ whole genome shotgun (WGS) entry which is preliminary data.</text>
</comment>
<reference evidence="4 5" key="1">
    <citation type="journal article" date="2017" name="Gigascience">
        <title>Genome sequence of the small brown planthopper, Laodelphax striatellus.</title>
        <authorList>
            <person name="Zhu J."/>
            <person name="Jiang F."/>
            <person name="Wang X."/>
            <person name="Yang P."/>
            <person name="Bao Y."/>
            <person name="Zhao W."/>
            <person name="Wang W."/>
            <person name="Lu H."/>
            <person name="Wang Q."/>
            <person name="Cui N."/>
            <person name="Li J."/>
            <person name="Chen X."/>
            <person name="Luo L."/>
            <person name="Yu J."/>
            <person name="Kang L."/>
            <person name="Cui F."/>
        </authorList>
    </citation>
    <scope>NUCLEOTIDE SEQUENCE [LARGE SCALE GENOMIC DNA]</scope>
    <source>
        <strain evidence="4">Lst14</strain>
    </source>
</reference>